<dbReference type="AlphaFoldDB" id="A0A917UVN8"/>
<organism evidence="2 3">
    <name type="scientific">Lentibacillus kapialis</name>
    <dbReference type="NCBI Taxonomy" id="340214"/>
    <lineage>
        <taxon>Bacteria</taxon>
        <taxon>Bacillati</taxon>
        <taxon>Bacillota</taxon>
        <taxon>Bacilli</taxon>
        <taxon>Bacillales</taxon>
        <taxon>Bacillaceae</taxon>
        <taxon>Lentibacillus</taxon>
    </lineage>
</organism>
<reference evidence="2" key="1">
    <citation type="journal article" date="2014" name="Int. J. Syst. Evol. Microbiol.">
        <title>Complete genome sequence of Corynebacterium casei LMG S-19264T (=DSM 44701T), isolated from a smear-ripened cheese.</title>
        <authorList>
            <consortium name="US DOE Joint Genome Institute (JGI-PGF)"/>
            <person name="Walter F."/>
            <person name="Albersmeier A."/>
            <person name="Kalinowski J."/>
            <person name="Ruckert C."/>
        </authorList>
    </citation>
    <scope>NUCLEOTIDE SEQUENCE</scope>
    <source>
        <strain evidence="2">JCM 12580</strain>
    </source>
</reference>
<sequence>MKEGDLFSELLDIENPYDGAGFKENLRSQKYEANEFIHRIQSLIDGEITQIDNKRMQILSLTLSVLAIIIAIFSV</sequence>
<keyword evidence="1" id="KW-0472">Membrane</keyword>
<dbReference type="RefSeq" id="WP_188631873.1">
    <property type="nucleotide sequence ID" value="NZ_BMNQ01000007.1"/>
</dbReference>
<dbReference type="EMBL" id="BMNQ01000007">
    <property type="protein sequence ID" value="GGJ88567.1"/>
    <property type="molecule type" value="Genomic_DNA"/>
</dbReference>
<evidence type="ECO:0000256" key="1">
    <source>
        <dbReference type="SAM" id="Phobius"/>
    </source>
</evidence>
<proteinExistence type="predicted"/>
<keyword evidence="1" id="KW-0812">Transmembrane</keyword>
<dbReference type="Proteomes" id="UP000658382">
    <property type="component" value="Unassembled WGS sequence"/>
</dbReference>
<keyword evidence="3" id="KW-1185">Reference proteome</keyword>
<keyword evidence="1" id="KW-1133">Transmembrane helix</keyword>
<gene>
    <name evidence="2" type="ORF">GCM10007063_08860</name>
</gene>
<accession>A0A917UVN8</accession>
<feature type="transmembrane region" description="Helical" evidence="1">
    <location>
        <begin position="58"/>
        <end position="74"/>
    </location>
</feature>
<name>A0A917UVN8_9BACI</name>
<protein>
    <submittedName>
        <fullName evidence="2">Uncharacterized protein</fullName>
    </submittedName>
</protein>
<reference evidence="2" key="2">
    <citation type="submission" date="2020-09" db="EMBL/GenBank/DDBJ databases">
        <authorList>
            <person name="Sun Q."/>
            <person name="Ohkuma M."/>
        </authorList>
    </citation>
    <scope>NUCLEOTIDE SEQUENCE</scope>
    <source>
        <strain evidence="2">JCM 12580</strain>
    </source>
</reference>
<comment type="caution">
    <text evidence="2">The sequence shown here is derived from an EMBL/GenBank/DDBJ whole genome shotgun (WGS) entry which is preliminary data.</text>
</comment>
<evidence type="ECO:0000313" key="3">
    <source>
        <dbReference type="Proteomes" id="UP000658382"/>
    </source>
</evidence>
<evidence type="ECO:0000313" key="2">
    <source>
        <dbReference type="EMBL" id="GGJ88567.1"/>
    </source>
</evidence>